<dbReference type="Pfam" id="PF12520">
    <property type="entry name" value="DUF3723"/>
    <property type="match status" value="1"/>
</dbReference>
<feature type="region of interest" description="Disordered" evidence="12">
    <location>
        <begin position="1348"/>
        <end position="1372"/>
    </location>
</feature>
<feature type="transmembrane region" description="Helical" evidence="13">
    <location>
        <begin position="1536"/>
        <end position="1556"/>
    </location>
</feature>
<keyword evidence="6 13" id="KW-1133">Transmembrane helix</keyword>
<evidence type="ECO:0000256" key="1">
    <source>
        <dbReference type="ARBA" id="ARBA00004141"/>
    </source>
</evidence>
<dbReference type="Pfam" id="PF08022">
    <property type="entry name" value="FAD_binding_8"/>
    <property type="match status" value="1"/>
</dbReference>
<dbReference type="InterPro" id="IPR017927">
    <property type="entry name" value="FAD-bd_FR_type"/>
</dbReference>
<feature type="region of interest" description="Disordered" evidence="12">
    <location>
        <begin position="1397"/>
        <end position="1453"/>
    </location>
</feature>
<keyword evidence="8" id="KW-0406">Ion transport</keyword>
<dbReference type="InterPro" id="IPR051410">
    <property type="entry name" value="Ferric/Cupric_Reductase"/>
</dbReference>
<dbReference type="SUPFAM" id="SSF52343">
    <property type="entry name" value="Ferredoxin reductase-like, C-terminal NADP-linked domain"/>
    <property type="match status" value="1"/>
</dbReference>
<feature type="compositionally biased region" description="Basic and acidic residues" evidence="12">
    <location>
        <begin position="1351"/>
        <end position="1363"/>
    </location>
</feature>
<name>A0A093XBH2_TALMA</name>
<keyword evidence="9 13" id="KW-0472">Membrane</keyword>
<evidence type="ECO:0000256" key="6">
    <source>
        <dbReference type="ARBA" id="ARBA00022989"/>
    </source>
</evidence>
<evidence type="ECO:0000256" key="13">
    <source>
        <dbReference type="SAM" id="Phobius"/>
    </source>
</evidence>
<evidence type="ECO:0000256" key="10">
    <source>
        <dbReference type="ARBA" id="ARBA00023180"/>
    </source>
</evidence>
<dbReference type="InterPro" id="IPR039261">
    <property type="entry name" value="FNR_nucleotide-bd"/>
</dbReference>
<dbReference type="PANTHER" id="PTHR32361:SF9">
    <property type="entry name" value="FERRIC REDUCTASE TRANSMEMBRANE COMPONENT 3-RELATED"/>
    <property type="match status" value="1"/>
</dbReference>
<evidence type="ECO:0000256" key="2">
    <source>
        <dbReference type="ARBA" id="ARBA00006278"/>
    </source>
</evidence>
<evidence type="ECO:0000256" key="9">
    <source>
        <dbReference type="ARBA" id="ARBA00023136"/>
    </source>
</evidence>
<dbReference type="CDD" id="cd06186">
    <property type="entry name" value="NOX_Duox_like_FAD_NADP"/>
    <property type="match status" value="1"/>
</dbReference>
<feature type="transmembrane region" description="Helical" evidence="13">
    <location>
        <begin position="1511"/>
        <end position="1530"/>
    </location>
</feature>
<sequence>MKQPSVDLYQNIIWEQRATNYRGTVRVKLEALKFGIEGSRQLDVQNVKRLQHIFQDQGCYRLDPENRIPAVIDQQALENAMRLSDTTPAALLQIPQTSPPFLKFPAGFCLQCLKGQSRAKAAEMVLRPEERWWGIDLYLEESGPELRRALSEKFSNSSNLSDGEIYMKICHYKEANRQFDNAGHRFAETSWWSRLSNNKQENLIRLFKDHNRDYLEAFNELRVIPGIWSGFRVSKLKDLFGLRCKEHRQEIWTNLLTVDVLIPSLYTLFEDIKYLKPCSMIMKRLLGDNLKDSIQQAMEEAYSGMNQTDSVVFVQETETTARSYRGSSEERVNLGITQLWLFAARNFASMVKESPRKEDGEPTPISNAPDASTWYMFANLAYSFGFVSDTILELRTRDPDKEIARQTLLDARKPQKFRYDTADFESFQEQIAGMFAAAEEVTHEPGSPSLYTSGRGEDLRRRCGRAFERAYENDRQFLFLATVLNPDENGGEGITTLFVRISVLRAFFDLPKFRTDTANAIDGPFELRSLVHDCGRGDRLREDGTRSLHNLREQVIALQRQGESLRNENELKNCKIKELECDLSQTRQNCSELDQIRSENQSMEKHLQNLAADKDKQMERTVQVEKDLMHVQQSLGEMDKLRTQNGNLQNEVARLRAELVTANEDNKQIQVLRNDLSQARRTSESHMIREGELEEEVSRLKVRLDDLSKDNGQAQDRIKELRRKNDTSQETVSNLSKEISELKNKLATSETELITNGEKLTTQALQYQEMEKSLSDELSKAQEELKHARTKLTTMTDSNSMNEMNRMRKEKSEEKIPRLQATITELKNEKNTLVAKLQNLEQTAAQINQLEEEAQKLRAENEISEQQLKVRLNDLLKDNGQAENTIKELQRKSDTSEETISNLSKEISELKSDLATSEQKLEQLKQESSNAKSTAASDIEQLQERNAVMEAEHKKLQSIMTQNKTELIANRETLTTQALQHQKNERSLTDKLSRAQKELQDIRAQLKETRDLYDVAHSTAINSMSAIEKQRTMAQEAAEEMSGLQARITELENEMRKEKNEGTILATKLQDLEQTRTVLESELVETRNQVAQLEDDVKKYQNEQIEKNHTHQEETKKLHAEIIDRDNTLRTMKEEISEHRSKDKSISEELSNMTKVQKIRTARNKKPQNLNMKLSTAKNTLEETRKEALVLQTRIAELEKEVMTARDDATREEDQRREIEKNKDKEIERLQNELKWLQKKVAVNEDIRASKKIVQDTKIHYSTLRDVNSQWITFKYYEDDGVTQHMVAERERLTADQLKRKALKLTRRTEALYLYTVNGKTLTPANAFETIEDDGTFTICVFPEGATVNGKEGRPSSRQDQSSRKRRTAVLSSLEGPYFPQSAFNSISKGVGLPNSTPVSTNITSPTTEQDCHNKQDITQCDDNGRDGNGELDNDRELDDGGEQSHDSDEDDKISAVGVHNLSQAIRRTGLMTVINILPLAMGGHMNILVDRCKIGLRNYQQIHRSIGRVAILEGLVHSVIALISAGRNWHSTSSIAAIVAASALFAMLLTSLAFFMRRFYEVFNKLHLLLVIVLLRRRGRATEASVISMPGALLVCVKLSRPWDFRPGQYAYLSFPGLNLYEVFQSHPFFIAWWHRSKDSTNDEDAVGKPEPPDTAVFIIQRNDPPNSSTELTKPGSQLIEEPCLCYGSRSSSKTKVLIEGPYGTTLNIGSYGTVVMFATGIGIAAQMPYIKQLLKDQDTVQTRRAALYWEIEAEIDGAWVHRWMNELLKTVKRKKMLDIRIFVLGEYKTPGAVQGSSGTKGSFDRIKVSFDPMDAETAIDNEIDNLYRNLIDTVENPDETDTENPNETVHQNRNDGIIITMCVHRKMANQVRRFVATNLDTAIQLEELDFYPQWRGHP</sequence>
<reference evidence="15" key="2">
    <citation type="journal article" date="2014" name="PLoS Genet.">
        <title>Signature gene expression reveals novel clues to the molecular mechanisms of dimorphic transition in Penicillium marneffei.</title>
        <authorList>
            <person name="Yang E."/>
            <person name="Wang G."/>
            <person name="Cai J."/>
            <person name="Woo P.C."/>
            <person name="Lau S.K."/>
            <person name="Yuen K.-Y."/>
            <person name="Chow W.-N."/>
            <person name="Lin X."/>
        </authorList>
    </citation>
    <scope>NUCLEOTIDE SEQUENCE</scope>
    <source>
        <strain evidence="15">PM1</strain>
    </source>
</reference>
<dbReference type="PROSITE" id="PS51384">
    <property type="entry name" value="FAD_FR"/>
    <property type="match status" value="1"/>
</dbReference>
<dbReference type="HOGENOM" id="CLU_235826_0_0_1"/>
<accession>A0A093XBH2</accession>
<reference key="1">
    <citation type="journal article" date="2014" name="PLoS Genet.">
        <title>Signature Gene Expression Reveals Novel Clues to the Molecular Mechanisms of Dimorphic Transition in Penicillium marneffei.</title>
        <authorList>
            <person name="Yang E."/>
            <person name="Wang G."/>
            <person name="Cai J."/>
            <person name="Woo P.C."/>
            <person name="Lau S.K."/>
            <person name="Yuen K.-Y."/>
            <person name="Chow W.-N."/>
            <person name="Lin X."/>
        </authorList>
    </citation>
    <scope>NUCLEOTIDE SEQUENCE [LARGE SCALE GENOMIC DNA]</scope>
    <source>
        <strain>PM1</strain>
    </source>
</reference>
<dbReference type="GO" id="GO:0006826">
    <property type="term" value="P:iron ion transport"/>
    <property type="evidence" value="ECO:0007669"/>
    <property type="project" value="TreeGrafter"/>
</dbReference>
<protein>
    <submittedName>
        <fullName evidence="15">Intracellular protein transport protein USO1</fullName>
    </submittedName>
</protein>
<dbReference type="GO" id="GO:0000293">
    <property type="term" value="F:ferric-chelate reductase activity"/>
    <property type="evidence" value="ECO:0007669"/>
    <property type="project" value="UniProtKB-ARBA"/>
</dbReference>
<evidence type="ECO:0000313" key="15">
    <source>
        <dbReference type="EMBL" id="KFX42548.1"/>
    </source>
</evidence>
<feature type="coiled-coil region" evidence="11">
    <location>
        <begin position="1174"/>
        <end position="1247"/>
    </location>
</feature>
<dbReference type="Pfam" id="PF08030">
    <property type="entry name" value="NAD_binding_6"/>
    <property type="match status" value="1"/>
</dbReference>
<feature type="coiled-coil region" evidence="11">
    <location>
        <begin position="548"/>
        <end position="1110"/>
    </location>
</feature>
<dbReference type="GO" id="GO:0006879">
    <property type="term" value="P:intracellular iron ion homeostasis"/>
    <property type="evidence" value="ECO:0007669"/>
    <property type="project" value="TreeGrafter"/>
</dbReference>
<dbReference type="InterPro" id="IPR022198">
    <property type="entry name" value="DUF3723"/>
</dbReference>
<dbReference type="Pfam" id="PF01794">
    <property type="entry name" value="Ferric_reduct"/>
    <property type="match status" value="1"/>
</dbReference>
<feature type="compositionally biased region" description="Polar residues" evidence="12">
    <location>
        <begin position="1397"/>
        <end position="1409"/>
    </location>
</feature>
<feature type="domain" description="FAD-binding FR-type" evidence="14">
    <location>
        <begin position="1575"/>
        <end position="1710"/>
    </location>
</feature>
<evidence type="ECO:0000256" key="7">
    <source>
        <dbReference type="ARBA" id="ARBA00023002"/>
    </source>
</evidence>
<dbReference type="EMBL" id="JPOX01000043">
    <property type="protein sequence ID" value="KFX42548.1"/>
    <property type="molecule type" value="Genomic_DNA"/>
</dbReference>
<evidence type="ECO:0000256" key="8">
    <source>
        <dbReference type="ARBA" id="ARBA00023065"/>
    </source>
</evidence>
<dbReference type="InterPro" id="IPR013130">
    <property type="entry name" value="Fe3_Rdtase_TM_dom"/>
</dbReference>
<dbReference type="InterPro" id="IPR013121">
    <property type="entry name" value="Fe_red_NAD-bd_6"/>
</dbReference>
<keyword evidence="7" id="KW-0560">Oxidoreductase</keyword>
<evidence type="ECO:0000256" key="4">
    <source>
        <dbReference type="ARBA" id="ARBA00022692"/>
    </source>
</evidence>
<comment type="subcellular location">
    <subcellularLocation>
        <location evidence="1">Membrane</location>
        <topology evidence="1">Multi-pass membrane protein</topology>
    </subcellularLocation>
</comment>
<dbReference type="Gene3D" id="3.40.50.80">
    <property type="entry name" value="Nucleotide-binding domain of ferredoxin-NADP reductase (FNR) module"/>
    <property type="match status" value="1"/>
</dbReference>
<dbReference type="GO" id="GO:0015677">
    <property type="term" value="P:copper ion import"/>
    <property type="evidence" value="ECO:0007669"/>
    <property type="project" value="TreeGrafter"/>
</dbReference>
<dbReference type="PANTHER" id="PTHR32361">
    <property type="entry name" value="FERRIC/CUPRIC REDUCTASE TRANSMEMBRANE COMPONENT"/>
    <property type="match status" value="1"/>
</dbReference>
<keyword evidence="4 13" id="KW-0812">Transmembrane</keyword>
<feature type="transmembrane region" description="Helical" evidence="13">
    <location>
        <begin position="1470"/>
        <end position="1490"/>
    </location>
</feature>
<comment type="similarity">
    <text evidence="2">Belongs to the ferric reductase (FRE) family.</text>
</comment>
<evidence type="ECO:0000256" key="5">
    <source>
        <dbReference type="ARBA" id="ARBA00022982"/>
    </source>
</evidence>
<keyword evidence="3" id="KW-0813">Transport</keyword>
<evidence type="ECO:0000259" key="14">
    <source>
        <dbReference type="PROSITE" id="PS51384"/>
    </source>
</evidence>
<evidence type="ECO:0000256" key="3">
    <source>
        <dbReference type="ARBA" id="ARBA00022448"/>
    </source>
</evidence>
<keyword evidence="5" id="KW-0249">Electron transport</keyword>
<dbReference type="GO" id="GO:0005886">
    <property type="term" value="C:plasma membrane"/>
    <property type="evidence" value="ECO:0007669"/>
    <property type="project" value="TreeGrafter"/>
</dbReference>
<dbReference type="Gene3D" id="1.10.287.1490">
    <property type="match status" value="1"/>
</dbReference>
<dbReference type="InterPro" id="IPR013112">
    <property type="entry name" value="FAD-bd_8"/>
</dbReference>
<feature type="compositionally biased region" description="Acidic residues" evidence="12">
    <location>
        <begin position="1436"/>
        <end position="1452"/>
    </location>
</feature>
<keyword evidence="10" id="KW-0325">Glycoprotein</keyword>
<comment type="caution">
    <text evidence="15">The sequence shown here is derived from an EMBL/GenBank/DDBJ whole genome shotgun (WGS) entry which is preliminary data.</text>
</comment>
<evidence type="ECO:0000256" key="11">
    <source>
        <dbReference type="SAM" id="Coils"/>
    </source>
</evidence>
<keyword evidence="11" id="KW-0175">Coiled coil</keyword>
<feature type="compositionally biased region" description="Basic and acidic residues" evidence="12">
    <location>
        <begin position="1423"/>
        <end position="1435"/>
    </location>
</feature>
<organism evidence="15">
    <name type="scientific">Talaromyces marneffei PM1</name>
    <dbReference type="NCBI Taxonomy" id="1077442"/>
    <lineage>
        <taxon>Eukaryota</taxon>
        <taxon>Fungi</taxon>
        <taxon>Dikarya</taxon>
        <taxon>Ascomycota</taxon>
        <taxon>Pezizomycotina</taxon>
        <taxon>Eurotiomycetes</taxon>
        <taxon>Eurotiomycetidae</taxon>
        <taxon>Eurotiales</taxon>
        <taxon>Trichocomaceae</taxon>
        <taxon>Talaromyces</taxon>
        <taxon>Talaromyces sect. Talaromyces</taxon>
    </lineage>
</organism>
<gene>
    <name evidence="15" type="ORF">GQ26_0430360</name>
</gene>
<proteinExistence type="inferred from homology"/>
<evidence type="ECO:0000256" key="12">
    <source>
        <dbReference type="SAM" id="MobiDB-lite"/>
    </source>
</evidence>